<proteinExistence type="predicted"/>
<accession>A0A9N9PF30</accession>
<feature type="non-terminal residue" evidence="1">
    <location>
        <position position="84"/>
    </location>
</feature>
<feature type="non-terminal residue" evidence="1">
    <location>
        <position position="1"/>
    </location>
</feature>
<organism evidence="1 2">
    <name type="scientific">Racocetra fulgida</name>
    <dbReference type="NCBI Taxonomy" id="60492"/>
    <lineage>
        <taxon>Eukaryota</taxon>
        <taxon>Fungi</taxon>
        <taxon>Fungi incertae sedis</taxon>
        <taxon>Mucoromycota</taxon>
        <taxon>Glomeromycotina</taxon>
        <taxon>Glomeromycetes</taxon>
        <taxon>Diversisporales</taxon>
        <taxon>Gigasporaceae</taxon>
        <taxon>Racocetra</taxon>
    </lineage>
</organism>
<evidence type="ECO:0000313" key="2">
    <source>
        <dbReference type="Proteomes" id="UP000789396"/>
    </source>
</evidence>
<evidence type="ECO:0000313" key="1">
    <source>
        <dbReference type="EMBL" id="CAG8815063.1"/>
    </source>
</evidence>
<reference evidence="1" key="1">
    <citation type="submission" date="2021-06" db="EMBL/GenBank/DDBJ databases">
        <authorList>
            <person name="Kallberg Y."/>
            <person name="Tangrot J."/>
            <person name="Rosling A."/>
        </authorList>
    </citation>
    <scope>NUCLEOTIDE SEQUENCE</scope>
    <source>
        <strain evidence="1">IN212</strain>
    </source>
</reference>
<dbReference type="AlphaFoldDB" id="A0A9N9PF30"/>
<comment type="caution">
    <text evidence="1">The sequence shown here is derived from an EMBL/GenBank/DDBJ whole genome shotgun (WGS) entry which is preliminary data.</text>
</comment>
<sequence>CLTAKSNKRAERNALPIDNQLESTNNQIENQLENEIETITFTDIIEHISNKVSSLEQDEKFYFNLYVKIDDDILAKVNHDMRLL</sequence>
<dbReference type="Proteomes" id="UP000789396">
    <property type="component" value="Unassembled WGS sequence"/>
</dbReference>
<gene>
    <name evidence="1" type="ORF">RFULGI_LOCUS19164</name>
</gene>
<protein>
    <submittedName>
        <fullName evidence="1">16037_t:CDS:1</fullName>
    </submittedName>
</protein>
<name>A0A9N9PF30_9GLOM</name>
<dbReference type="EMBL" id="CAJVPZ010090713">
    <property type="protein sequence ID" value="CAG8815063.1"/>
    <property type="molecule type" value="Genomic_DNA"/>
</dbReference>
<keyword evidence="2" id="KW-1185">Reference proteome</keyword>